<dbReference type="EMBL" id="BLZA01000017">
    <property type="protein sequence ID" value="GHJ86309.1"/>
    <property type="molecule type" value="Genomic_DNA"/>
</dbReference>
<feature type="domain" description="YetF C-terminal" evidence="9">
    <location>
        <begin position="108"/>
        <end position="183"/>
    </location>
</feature>
<evidence type="ECO:0000256" key="3">
    <source>
        <dbReference type="ARBA" id="ARBA00022475"/>
    </source>
</evidence>
<organism evidence="10 11">
    <name type="scientific">Naganishia liquefaciens</name>
    <dbReference type="NCBI Taxonomy" id="104408"/>
    <lineage>
        <taxon>Eukaryota</taxon>
        <taxon>Fungi</taxon>
        <taxon>Dikarya</taxon>
        <taxon>Basidiomycota</taxon>
        <taxon>Agaricomycotina</taxon>
        <taxon>Tremellomycetes</taxon>
        <taxon>Filobasidiales</taxon>
        <taxon>Filobasidiaceae</taxon>
        <taxon>Naganishia</taxon>
    </lineage>
</organism>
<evidence type="ECO:0000256" key="8">
    <source>
        <dbReference type="SAM" id="Phobius"/>
    </source>
</evidence>
<dbReference type="AlphaFoldDB" id="A0A8H3TSN9"/>
<proteinExistence type="inferred from homology"/>
<keyword evidence="11" id="KW-1185">Reference proteome</keyword>
<feature type="compositionally biased region" description="Basic and acidic residues" evidence="7">
    <location>
        <begin position="198"/>
        <end position="215"/>
    </location>
</feature>
<dbReference type="PANTHER" id="PTHR34582:SF6">
    <property type="entry name" value="UPF0702 TRANSMEMBRANE PROTEIN YCAP"/>
    <property type="match status" value="1"/>
</dbReference>
<evidence type="ECO:0000256" key="2">
    <source>
        <dbReference type="ARBA" id="ARBA00006448"/>
    </source>
</evidence>
<sequence length="221" mass="24355">MSSEADTNSSGIGFKLLQESDFYVEGSILHPLAAGSIGILFLFVYFRIMSNRCSAPVTLFDTIVGVALGSVLGAIVTGTSLTRGILSLCVLLFFQFFTSACSSNMGTFIERTIASPPLVITFRGQALTKVMKIHRISTTDLNSALRKENIWHIKEIECVIIESTGLFSVYKRCNYPQDYPPEVLLDIKGYKALHEKHEKSGKGVHDSSRDHHDDDIANECA</sequence>
<evidence type="ECO:0000313" key="10">
    <source>
        <dbReference type="EMBL" id="GHJ86309.1"/>
    </source>
</evidence>
<dbReference type="InterPro" id="IPR007353">
    <property type="entry name" value="DUF421"/>
</dbReference>
<feature type="transmembrane region" description="Helical" evidence="8">
    <location>
        <begin position="84"/>
        <end position="101"/>
    </location>
</feature>
<name>A0A8H3TSN9_9TREE</name>
<feature type="transmembrane region" description="Helical" evidence="8">
    <location>
        <begin position="58"/>
        <end position="78"/>
    </location>
</feature>
<accession>A0A8H3TSN9</accession>
<keyword evidence="5 8" id="KW-1133">Transmembrane helix</keyword>
<dbReference type="OrthoDB" id="3826282at2759"/>
<evidence type="ECO:0000256" key="5">
    <source>
        <dbReference type="ARBA" id="ARBA00022989"/>
    </source>
</evidence>
<feature type="transmembrane region" description="Helical" evidence="8">
    <location>
        <begin position="28"/>
        <end position="46"/>
    </location>
</feature>
<feature type="region of interest" description="Disordered" evidence="7">
    <location>
        <begin position="198"/>
        <end position="221"/>
    </location>
</feature>
<dbReference type="PANTHER" id="PTHR34582">
    <property type="entry name" value="UPF0702 TRANSMEMBRANE PROTEIN YCAP"/>
    <property type="match status" value="1"/>
</dbReference>
<comment type="caution">
    <text evidence="10">The sequence shown here is derived from an EMBL/GenBank/DDBJ whole genome shotgun (WGS) entry which is preliminary data.</text>
</comment>
<reference evidence="10" key="1">
    <citation type="submission" date="2020-07" db="EMBL/GenBank/DDBJ databases">
        <title>Draft Genome Sequence of a Deep-Sea Yeast, Naganishia (Cryptococcus) liquefaciens strain N6.</title>
        <authorList>
            <person name="Han Y.W."/>
            <person name="Kajitani R."/>
            <person name="Morimoto H."/>
            <person name="Parhat M."/>
            <person name="Tsubouchi H."/>
            <person name="Bakenova O."/>
            <person name="Ogata M."/>
            <person name="Argunhan B."/>
            <person name="Aoki R."/>
            <person name="Kajiwara S."/>
            <person name="Itoh T."/>
            <person name="Iwasaki H."/>
        </authorList>
    </citation>
    <scope>NUCLEOTIDE SEQUENCE</scope>
    <source>
        <strain evidence="10">N6</strain>
    </source>
</reference>
<evidence type="ECO:0000256" key="6">
    <source>
        <dbReference type="ARBA" id="ARBA00023136"/>
    </source>
</evidence>
<evidence type="ECO:0000259" key="9">
    <source>
        <dbReference type="Pfam" id="PF04239"/>
    </source>
</evidence>
<protein>
    <recommendedName>
        <fullName evidence="9">YetF C-terminal domain-containing protein</fullName>
    </recommendedName>
</protein>
<comment type="subcellular location">
    <subcellularLocation>
        <location evidence="1">Cell membrane</location>
        <topology evidence="1">Multi-pass membrane protein</topology>
    </subcellularLocation>
</comment>
<dbReference type="GO" id="GO:0005886">
    <property type="term" value="C:plasma membrane"/>
    <property type="evidence" value="ECO:0007669"/>
    <property type="project" value="UniProtKB-SubCell"/>
</dbReference>
<dbReference type="Pfam" id="PF04239">
    <property type="entry name" value="DUF421"/>
    <property type="match status" value="1"/>
</dbReference>
<dbReference type="Proteomes" id="UP000620104">
    <property type="component" value="Unassembled WGS sequence"/>
</dbReference>
<dbReference type="InterPro" id="IPR023090">
    <property type="entry name" value="UPF0702_alpha/beta_dom_sf"/>
</dbReference>
<evidence type="ECO:0000256" key="1">
    <source>
        <dbReference type="ARBA" id="ARBA00004651"/>
    </source>
</evidence>
<keyword evidence="6 8" id="KW-0472">Membrane</keyword>
<evidence type="ECO:0000256" key="4">
    <source>
        <dbReference type="ARBA" id="ARBA00022692"/>
    </source>
</evidence>
<keyword evidence="4 8" id="KW-0812">Transmembrane</keyword>
<gene>
    <name evidence="10" type="ORF">NliqN6_2711</name>
</gene>
<evidence type="ECO:0000313" key="11">
    <source>
        <dbReference type="Proteomes" id="UP000620104"/>
    </source>
</evidence>
<comment type="similarity">
    <text evidence="2">Belongs to the UPF0702 family.</text>
</comment>
<evidence type="ECO:0000256" key="7">
    <source>
        <dbReference type="SAM" id="MobiDB-lite"/>
    </source>
</evidence>
<keyword evidence="3" id="KW-1003">Cell membrane</keyword>
<dbReference type="Gene3D" id="3.30.240.20">
    <property type="entry name" value="bsu07140 like domains"/>
    <property type="match status" value="1"/>
</dbReference>